<proteinExistence type="predicted"/>
<evidence type="ECO:0000259" key="7">
    <source>
        <dbReference type="Pfam" id="PF00685"/>
    </source>
</evidence>
<dbReference type="EMBL" id="FN649753">
    <property type="protein sequence ID" value="CBJ27662.1"/>
    <property type="molecule type" value="Genomic_DNA"/>
</dbReference>
<dbReference type="EMBL" id="FN649036">
    <property type="protein sequence ID" value="CBJ27662.1"/>
    <property type="molecule type" value="Genomic_DNA"/>
</dbReference>
<dbReference type="InterPro" id="IPR037359">
    <property type="entry name" value="NST/OST"/>
</dbReference>
<keyword evidence="2" id="KW-0325">Glycoprotein</keyword>
<feature type="binding site" evidence="4">
    <location>
        <position position="191"/>
    </location>
    <ligand>
        <name>3'-phosphoadenylyl sulfate</name>
        <dbReference type="ChEBI" id="CHEBI:58339"/>
    </ligand>
</feature>
<feature type="active site" description="For sulfotransferase activity" evidence="3">
    <location>
        <position position="93"/>
    </location>
</feature>
<feature type="binding site" evidence="4">
    <location>
        <position position="199"/>
    </location>
    <ligand>
        <name>3'-phosphoadenylyl sulfate</name>
        <dbReference type="ChEBI" id="CHEBI:58339"/>
    </ligand>
</feature>
<dbReference type="EC" id="2.8.2.-" evidence="8"/>
<feature type="signal peptide" evidence="6">
    <location>
        <begin position="1"/>
        <end position="19"/>
    </location>
</feature>
<evidence type="ECO:0000256" key="6">
    <source>
        <dbReference type="SAM" id="SignalP"/>
    </source>
</evidence>
<name>D7G7B1_ECTSI</name>
<dbReference type="Gene3D" id="3.40.50.300">
    <property type="entry name" value="P-loop containing nucleotide triphosphate hydrolases"/>
    <property type="match status" value="1"/>
</dbReference>
<dbReference type="InterPro" id="IPR027417">
    <property type="entry name" value="P-loop_NTPase"/>
</dbReference>
<dbReference type="SMR" id="D7G7B1"/>
<feature type="region of interest" description="Disordered" evidence="5">
    <location>
        <begin position="21"/>
        <end position="49"/>
    </location>
</feature>
<keyword evidence="1 8" id="KW-0808">Transferase</keyword>
<evidence type="ECO:0000256" key="1">
    <source>
        <dbReference type="ARBA" id="ARBA00022679"/>
    </source>
</evidence>
<accession>D7G7B1</accession>
<dbReference type="InterPro" id="IPR000863">
    <property type="entry name" value="Sulfotransferase_dom"/>
</dbReference>
<dbReference type="SUPFAM" id="SSF52540">
    <property type="entry name" value="P-loop containing nucleoside triphosphate hydrolases"/>
    <property type="match status" value="1"/>
</dbReference>
<dbReference type="AlphaFoldDB" id="D7G7B1"/>
<dbReference type="PANTHER" id="PTHR10605">
    <property type="entry name" value="HEPARAN SULFATE SULFOTRANSFERASE"/>
    <property type="match status" value="1"/>
</dbReference>
<evidence type="ECO:0000256" key="5">
    <source>
        <dbReference type="SAM" id="MobiDB-lite"/>
    </source>
</evidence>
<dbReference type="InParanoid" id="D7G7B1"/>
<dbReference type="PANTHER" id="PTHR10605:SF56">
    <property type="entry name" value="BIFUNCTIONAL HEPARAN SULFATE N-DEACETYLASE_N-SULFOTRANSFERASE"/>
    <property type="match status" value="1"/>
</dbReference>
<evidence type="ECO:0000256" key="3">
    <source>
        <dbReference type="PIRSR" id="PIRSR637359-1"/>
    </source>
</evidence>
<gene>
    <name evidence="8" type="ORF">Esi_0080_0060</name>
</gene>
<reference evidence="8 9" key="1">
    <citation type="journal article" date="2010" name="Nature">
        <title>The Ectocarpus genome and the independent evolution of multicellularity in brown algae.</title>
        <authorList>
            <person name="Cock J.M."/>
            <person name="Sterck L."/>
            <person name="Rouze P."/>
            <person name="Scornet D."/>
            <person name="Allen A.E."/>
            <person name="Amoutzias G."/>
            <person name="Anthouard V."/>
            <person name="Artiguenave F."/>
            <person name="Aury J.M."/>
            <person name="Badger J.H."/>
            <person name="Beszteri B."/>
            <person name="Billiau K."/>
            <person name="Bonnet E."/>
            <person name="Bothwell J.H."/>
            <person name="Bowler C."/>
            <person name="Boyen C."/>
            <person name="Brownlee C."/>
            <person name="Carrano C.J."/>
            <person name="Charrier B."/>
            <person name="Cho G.Y."/>
            <person name="Coelho S.M."/>
            <person name="Collen J."/>
            <person name="Corre E."/>
            <person name="Da Silva C."/>
            <person name="Delage L."/>
            <person name="Delaroque N."/>
            <person name="Dittami S.M."/>
            <person name="Doulbeau S."/>
            <person name="Elias M."/>
            <person name="Farnham G."/>
            <person name="Gachon C.M."/>
            <person name="Gschloessl B."/>
            <person name="Heesch S."/>
            <person name="Jabbari K."/>
            <person name="Jubin C."/>
            <person name="Kawai H."/>
            <person name="Kimura K."/>
            <person name="Kloareg B."/>
            <person name="Kupper F.C."/>
            <person name="Lang D."/>
            <person name="Le Bail A."/>
            <person name="Leblanc C."/>
            <person name="Lerouge P."/>
            <person name="Lohr M."/>
            <person name="Lopez P.J."/>
            <person name="Martens C."/>
            <person name="Maumus F."/>
            <person name="Michel G."/>
            <person name="Miranda-Saavedra D."/>
            <person name="Morales J."/>
            <person name="Moreau H."/>
            <person name="Motomura T."/>
            <person name="Nagasato C."/>
            <person name="Napoli C.A."/>
            <person name="Nelson D.R."/>
            <person name="Nyvall-Collen P."/>
            <person name="Peters A.F."/>
            <person name="Pommier C."/>
            <person name="Potin P."/>
            <person name="Poulain J."/>
            <person name="Quesneville H."/>
            <person name="Read B."/>
            <person name="Rensing S.A."/>
            <person name="Ritter A."/>
            <person name="Rousvoal S."/>
            <person name="Samanta M."/>
            <person name="Samson G."/>
            <person name="Schroeder D.C."/>
            <person name="Segurens B."/>
            <person name="Strittmatter M."/>
            <person name="Tonon T."/>
            <person name="Tregear J.W."/>
            <person name="Valentin K."/>
            <person name="von Dassow P."/>
            <person name="Yamagishi T."/>
            <person name="Van de Peer Y."/>
            <person name="Wincker P."/>
        </authorList>
    </citation>
    <scope>NUCLEOTIDE SEQUENCE [LARGE SCALE GENOMIC DNA]</scope>
    <source>
        <strain evidence="9">Ec32 / CCAP1310/4</strain>
    </source>
</reference>
<keyword evidence="9" id="KW-1185">Reference proteome</keyword>
<evidence type="ECO:0000313" key="9">
    <source>
        <dbReference type="Proteomes" id="UP000002630"/>
    </source>
</evidence>
<dbReference type="Pfam" id="PF00685">
    <property type="entry name" value="Sulfotransfer_1"/>
    <property type="match status" value="1"/>
</dbReference>
<feature type="chain" id="PRO_5003096125" evidence="6">
    <location>
        <begin position="20"/>
        <end position="347"/>
    </location>
</feature>
<dbReference type="OrthoDB" id="411451at2759"/>
<evidence type="ECO:0000313" key="8">
    <source>
        <dbReference type="EMBL" id="CBJ27662.1"/>
    </source>
</evidence>
<sequence length="347" mass="38407">MICAAAAAALVVALAVARCGPSTGGAQRQDRSGNGSLGEYRDQGGSSGGVAVASGRTLHGFIKKPPPPARCFVLEGEDSSRCHANVYFFGVSKCGTTSLAHWMARHPALSWVSNVWHTRHKQGGEAHVMEMSTIKDNESTYALTAPMAAQTDTVIDYTPHYSILAEVPYRIRDMYGKTSYDGTVKYIAVLREPVARTISSWQFKYDLEGIEKGEAANPSSERRSLEEAFSEGREHALSLVKCLSDKENDQRNQIRHPGALKLYIDLQMCNPHAFLEHNMYFSHVGKSIYSLQLERWLDLFGRENVKVLFLEEMAVDPMGTITSVFDFLGVDLLDEKEGVKFRIALHG</sequence>
<keyword evidence="6" id="KW-0732">Signal</keyword>
<protein>
    <submittedName>
        <fullName evidence="8">Sulfotransferase, C-terminal Sulfotransferase, N-terminal</fullName>
        <ecNumber evidence="8">2.8.2.-</ecNumber>
    </submittedName>
</protein>
<evidence type="ECO:0000256" key="4">
    <source>
        <dbReference type="PIRSR" id="PIRSR637359-2"/>
    </source>
</evidence>
<evidence type="ECO:0000256" key="2">
    <source>
        <dbReference type="ARBA" id="ARBA00023180"/>
    </source>
</evidence>
<dbReference type="Proteomes" id="UP000002630">
    <property type="component" value="Linkage Group LG28"/>
</dbReference>
<feature type="domain" description="Sulfotransferase" evidence="7">
    <location>
        <begin position="90"/>
        <end position="335"/>
    </location>
</feature>
<dbReference type="GO" id="GO:0008146">
    <property type="term" value="F:sulfotransferase activity"/>
    <property type="evidence" value="ECO:0007669"/>
    <property type="project" value="InterPro"/>
</dbReference>
<organism evidence="8 9">
    <name type="scientific">Ectocarpus siliculosus</name>
    <name type="common">Brown alga</name>
    <name type="synonym">Conferva siliculosa</name>
    <dbReference type="NCBI Taxonomy" id="2880"/>
    <lineage>
        <taxon>Eukaryota</taxon>
        <taxon>Sar</taxon>
        <taxon>Stramenopiles</taxon>
        <taxon>Ochrophyta</taxon>
        <taxon>PX clade</taxon>
        <taxon>Phaeophyceae</taxon>
        <taxon>Ectocarpales</taxon>
        <taxon>Ectocarpaceae</taxon>
        <taxon>Ectocarpus</taxon>
    </lineage>
</organism>